<dbReference type="CDD" id="cd18799">
    <property type="entry name" value="SF2_C_EcoAI-like"/>
    <property type="match status" value="1"/>
</dbReference>
<dbReference type="InterPro" id="IPR006935">
    <property type="entry name" value="Helicase/UvrB_N"/>
</dbReference>
<keyword evidence="4" id="KW-0347">Helicase</keyword>
<evidence type="ECO:0000313" key="5">
    <source>
        <dbReference type="Proteomes" id="UP000517106"/>
    </source>
</evidence>
<dbReference type="InterPro" id="IPR021835">
    <property type="entry name" value="DUF3427"/>
</dbReference>
<dbReference type="Proteomes" id="UP000517106">
    <property type="component" value="Unassembled WGS sequence"/>
</dbReference>
<dbReference type="GO" id="GO:0004386">
    <property type="term" value="F:helicase activity"/>
    <property type="evidence" value="ECO:0007669"/>
    <property type="project" value="UniProtKB-KW"/>
</dbReference>
<dbReference type="Pfam" id="PF26350">
    <property type="entry name" value="DUF8090"/>
    <property type="match status" value="1"/>
</dbReference>
<evidence type="ECO:0000259" key="2">
    <source>
        <dbReference type="PROSITE" id="PS51192"/>
    </source>
</evidence>
<dbReference type="InterPro" id="IPR001650">
    <property type="entry name" value="Helicase_C-like"/>
</dbReference>
<dbReference type="RefSeq" id="WP_182597221.1">
    <property type="nucleotide sequence ID" value="NZ_JACIVA010000061.1"/>
</dbReference>
<dbReference type="GO" id="GO:0003677">
    <property type="term" value="F:DNA binding"/>
    <property type="evidence" value="ECO:0007669"/>
    <property type="project" value="InterPro"/>
</dbReference>
<dbReference type="InterPro" id="IPR058403">
    <property type="entry name" value="DUF8090"/>
</dbReference>
<evidence type="ECO:0000313" key="4">
    <source>
        <dbReference type="EMBL" id="MBB1098517.1"/>
    </source>
</evidence>
<dbReference type="PROSITE" id="PS51192">
    <property type="entry name" value="HELICASE_ATP_BIND_1"/>
    <property type="match status" value="1"/>
</dbReference>
<dbReference type="InterPro" id="IPR027417">
    <property type="entry name" value="P-loop_NTPase"/>
</dbReference>
<accession>A0A7W3UMY6</accession>
<dbReference type="PANTHER" id="PTHR47396:SF1">
    <property type="entry name" value="ATP-DEPENDENT HELICASE IRC3-RELATED"/>
    <property type="match status" value="1"/>
</dbReference>
<dbReference type="Gene3D" id="3.30.870.10">
    <property type="entry name" value="Endonuclease Chain A"/>
    <property type="match status" value="1"/>
</dbReference>
<dbReference type="InterPro" id="IPR001736">
    <property type="entry name" value="PLipase_D/transphosphatidylase"/>
</dbReference>
<keyword evidence="5" id="KW-1185">Reference proteome</keyword>
<evidence type="ECO:0000259" key="1">
    <source>
        <dbReference type="PROSITE" id="PS50035"/>
    </source>
</evidence>
<dbReference type="Pfam" id="PF11907">
    <property type="entry name" value="DUF3427"/>
    <property type="match status" value="1"/>
</dbReference>
<dbReference type="GO" id="GO:0005829">
    <property type="term" value="C:cytosol"/>
    <property type="evidence" value="ECO:0007669"/>
    <property type="project" value="TreeGrafter"/>
</dbReference>
<comment type="caution">
    <text evidence="4">The sequence shown here is derived from an EMBL/GenBank/DDBJ whole genome shotgun (WGS) entry which is preliminary data.</text>
</comment>
<dbReference type="InterPro" id="IPR014001">
    <property type="entry name" value="Helicase_ATP-bd"/>
</dbReference>
<feature type="domain" description="PLD phosphodiesterase" evidence="1">
    <location>
        <begin position="112"/>
        <end position="142"/>
    </location>
</feature>
<reference evidence="4 5" key="1">
    <citation type="submission" date="2020-07" db="EMBL/GenBank/DDBJ databases">
        <title>Description of Limosilactobacillus balticus sp. nov., Limosilactobacillus agrestis sp. nov., Limosilactobacillus albertensis sp. nov., Limosilactobacillus rudii sp. nov., Limosilactobacillus fastidiosus sp. nov., five novel Limosilactobacillus species isolated from the vertebrate gastrointestinal tract, and proposal of 6 subspecies of Limosilactobacillus reuteri adapted to the gastrointestinal tract of specific vertebrate hosts.</title>
        <authorList>
            <person name="Li F."/>
            <person name="Cheng C."/>
            <person name="Zheng J."/>
            <person name="Quevedo R.M."/>
            <person name="Li J."/>
            <person name="Roos S."/>
            <person name="Gaenzle M.G."/>
            <person name="Walter J."/>
        </authorList>
    </citation>
    <scope>NUCLEOTIDE SEQUENCE [LARGE SCALE GENOMIC DNA]</scope>
    <source>
        <strain evidence="4 5">STM2_1</strain>
    </source>
</reference>
<dbReference type="SUPFAM" id="SSF52540">
    <property type="entry name" value="P-loop containing nucleoside triphosphate hydrolases"/>
    <property type="match status" value="1"/>
</dbReference>
<sequence>MDGSILRDAILNGLVNSKYQGHAEIGPELLTNSQDATIWQVLRRELLTCRNFTWVVAFITPDMLVPFKVVMADLAQKGVSGTIITGSYLNFNQPVVFEELQKIPNLTVKIASSDGFHVKGYLFDHDQYQTMIIGSANFTRSALLVNKEWNLKLSSYREGTLFQQVANELATIKKYSEVLDAAWIANYRRQWRAPSPNSAISKPAGTVTPNKMQIAALKQLTSLINSGAKKGLVVSATGTGKTYLGAFAVKNYQPRRFLYVVHREQIARKSMASFHRVIGGSLSDYGLLTGNQRDWHAKYLFATVQTLSQPSVLNRLNHNEFDYILIDEAHRAAAPSYRRVFEHFTPQFWLGMTATPERMDNQDVYRLFDYHLAYEIRLREALAAKMLAPFHYVGVADYELGGELISETSKLSQLAAPKRVKYILKQLDYYGYCGHHPRGLVFCSRQEEAKALAKQFSAAGHPAKALTNQNSPQERRGAVDQLENGTLEYLITVDLFNEGVDIPSLNQIIMMRNTQSPIVFTQQLGRGLRKYPEKDYVTVIDFIGNYKHNYMIPLALNQDNSRNKDRARQEVKLPTSLDVSTINFSRIAEEHILTSLDHVKLDSMRELRQAYQDLAQQLGRSPLLLDFYQYGSVAPQVFAHNARLDHYGAFLEKMGHQVELTNYESKVLMFLTKELLDGKRPHELVLLQMLAAHGSCTIDEFKQELTCQGIFVSANILQSVDSILNLDFFAVKSGKQLKKDQYGGRAIVNHSDLFTYQLNPAIQEGLGHHKDFSQLFNDVIVTGLKLAKAYDFQAAFTLYQQYDRKDVCRLLDWPLDVSAPMYGYRVAEDVCPIFITYHKESPKKRNAIYNNQFQDGRSIRWYTRAPRHLSSAEVQRLLAGVKVGQPKVKLHLFIKSSDAVGKDFYYLGTAHIQPGSVAEELIGPKKKTAVGMNLILDHPLPPSILDLLAV</sequence>
<dbReference type="Pfam" id="PF00271">
    <property type="entry name" value="Helicase_C"/>
    <property type="match status" value="1"/>
</dbReference>
<dbReference type="InterPro" id="IPR050742">
    <property type="entry name" value="Helicase_Restrict-Modif_Enz"/>
</dbReference>
<dbReference type="GO" id="GO:0006793">
    <property type="term" value="P:phosphorus metabolic process"/>
    <property type="evidence" value="ECO:0007669"/>
    <property type="project" value="UniProtKB-ARBA"/>
</dbReference>
<dbReference type="GO" id="GO:0016787">
    <property type="term" value="F:hydrolase activity"/>
    <property type="evidence" value="ECO:0007669"/>
    <property type="project" value="InterPro"/>
</dbReference>
<dbReference type="InterPro" id="IPR025202">
    <property type="entry name" value="PLD-like_dom"/>
</dbReference>
<dbReference type="Pfam" id="PF13091">
    <property type="entry name" value="PLDc_2"/>
    <property type="match status" value="1"/>
</dbReference>
<dbReference type="PANTHER" id="PTHR47396">
    <property type="entry name" value="TYPE I RESTRICTION ENZYME ECOKI R PROTEIN"/>
    <property type="match status" value="1"/>
</dbReference>
<dbReference type="Pfam" id="PF04851">
    <property type="entry name" value="ResIII"/>
    <property type="match status" value="1"/>
</dbReference>
<dbReference type="Gene3D" id="3.40.50.300">
    <property type="entry name" value="P-loop containing nucleotide triphosphate hydrolases"/>
    <property type="match status" value="2"/>
</dbReference>
<gene>
    <name evidence="4" type="ORF">H5S09_11365</name>
</gene>
<proteinExistence type="predicted"/>
<feature type="domain" description="Helicase ATP-binding" evidence="2">
    <location>
        <begin position="222"/>
        <end position="374"/>
    </location>
</feature>
<dbReference type="CDD" id="cd09204">
    <property type="entry name" value="PLDc_N_DEXD_b2"/>
    <property type="match status" value="1"/>
</dbReference>
<keyword evidence="4" id="KW-0547">Nucleotide-binding</keyword>
<feature type="domain" description="Helicase C-terminal" evidence="3">
    <location>
        <begin position="426"/>
        <end position="572"/>
    </location>
</feature>
<organism evidence="4 5">
    <name type="scientific">Limosilactobacillus rudii</name>
    <dbReference type="NCBI Taxonomy" id="2759755"/>
    <lineage>
        <taxon>Bacteria</taxon>
        <taxon>Bacillati</taxon>
        <taxon>Bacillota</taxon>
        <taxon>Bacilli</taxon>
        <taxon>Lactobacillales</taxon>
        <taxon>Lactobacillaceae</taxon>
        <taxon>Limosilactobacillus</taxon>
    </lineage>
</organism>
<dbReference type="CDD" id="cd18032">
    <property type="entry name" value="DEXHc_RE_I_III_res"/>
    <property type="match status" value="1"/>
</dbReference>
<dbReference type="GO" id="GO:0005524">
    <property type="term" value="F:ATP binding"/>
    <property type="evidence" value="ECO:0007669"/>
    <property type="project" value="InterPro"/>
</dbReference>
<keyword evidence="4" id="KW-0378">Hydrolase</keyword>
<name>A0A7W3UMY6_9LACO</name>
<protein>
    <submittedName>
        <fullName evidence="4">DEAD/DEAH box helicase</fullName>
    </submittedName>
</protein>
<evidence type="ECO:0000259" key="3">
    <source>
        <dbReference type="PROSITE" id="PS51194"/>
    </source>
</evidence>
<dbReference type="PROSITE" id="PS50035">
    <property type="entry name" value="PLD"/>
    <property type="match status" value="1"/>
</dbReference>
<dbReference type="SMART" id="SM00490">
    <property type="entry name" value="HELICc"/>
    <property type="match status" value="1"/>
</dbReference>
<dbReference type="AlphaFoldDB" id="A0A7W3UMY6"/>
<dbReference type="EMBL" id="JACIVA010000061">
    <property type="protein sequence ID" value="MBB1098517.1"/>
    <property type="molecule type" value="Genomic_DNA"/>
</dbReference>
<dbReference type="SMART" id="SM00487">
    <property type="entry name" value="DEXDc"/>
    <property type="match status" value="1"/>
</dbReference>
<keyword evidence="4" id="KW-0067">ATP-binding</keyword>
<dbReference type="SUPFAM" id="SSF56024">
    <property type="entry name" value="Phospholipase D/nuclease"/>
    <property type="match status" value="1"/>
</dbReference>
<dbReference type="PROSITE" id="PS51194">
    <property type="entry name" value="HELICASE_CTER"/>
    <property type="match status" value="1"/>
</dbReference>